<dbReference type="AlphaFoldDB" id="A0A1D3CYW3"/>
<accession>A0A1D3CYW3</accession>
<reference evidence="1 2" key="1">
    <citation type="journal article" date="2016" name="BMC Genomics">
        <title>Comparative genomics reveals Cyclospora cayetanensis possesses coccidia-like metabolism and invasion components but unique surface antigens.</title>
        <authorList>
            <person name="Liu S."/>
            <person name="Wang L."/>
            <person name="Zheng H."/>
            <person name="Xu Z."/>
            <person name="Roellig D.M."/>
            <person name="Li N."/>
            <person name="Frace M.A."/>
            <person name="Tang K."/>
            <person name="Arrowood M.J."/>
            <person name="Moss D.M."/>
            <person name="Zhang L."/>
            <person name="Feng Y."/>
            <person name="Xiao L."/>
        </authorList>
    </citation>
    <scope>NUCLEOTIDE SEQUENCE [LARGE SCALE GENOMIC DNA]</scope>
    <source>
        <strain evidence="1 2">CHN_HEN01</strain>
    </source>
</reference>
<dbReference type="InParanoid" id="A0A1D3CYW3"/>
<keyword evidence="2" id="KW-1185">Reference proteome</keyword>
<dbReference type="Proteomes" id="UP000095192">
    <property type="component" value="Unassembled WGS sequence"/>
</dbReference>
<dbReference type="EMBL" id="JROU02001478">
    <property type="protein sequence ID" value="OEH76388.1"/>
    <property type="molecule type" value="Genomic_DNA"/>
</dbReference>
<evidence type="ECO:0000313" key="1">
    <source>
        <dbReference type="EMBL" id="OEH76388.1"/>
    </source>
</evidence>
<protein>
    <submittedName>
        <fullName evidence="1">Uncharacterized protein</fullName>
    </submittedName>
</protein>
<comment type="caution">
    <text evidence="1">The sequence shown here is derived from an EMBL/GenBank/DDBJ whole genome shotgun (WGS) entry which is preliminary data.</text>
</comment>
<dbReference type="VEuPathDB" id="ToxoDB:cyc_03431"/>
<organism evidence="1 2">
    <name type="scientific">Cyclospora cayetanensis</name>
    <dbReference type="NCBI Taxonomy" id="88456"/>
    <lineage>
        <taxon>Eukaryota</taxon>
        <taxon>Sar</taxon>
        <taxon>Alveolata</taxon>
        <taxon>Apicomplexa</taxon>
        <taxon>Conoidasida</taxon>
        <taxon>Coccidia</taxon>
        <taxon>Eucoccidiorida</taxon>
        <taxon>Eimeriorina</taxon>
        <taxon>Eimeriidae</taxon>
        <taxon>Cyclospora</taxon>
    </lineage>
</organism>
<sequence length="113" mass="13127">MPFYKSRRSHMCLQQLQLTWPTGAAALIEAEVTRTNVCYQTPAAIVIRYQDQHCLFCRKPLIRRSFCSLGHVIRLRSLSMTQAIRQLIGRSATHVVQVQVAQRYYTVKYSRIV</sequence>
<name>A0A1D3CYW3_9EIME</name>
<proteinExistence type="predicted"/>
<evidence type="ECO:0000313" key="2">
    <source>
        <dbReference type="Proteomes" id="UP000095192"/>
    </source>
</evidence>
<gene>
    <name evidence="1" type="ORF">cyc_03431</name>
</gene>